<dbReference type="FunFam" id="3.30.70.270:FF:000003">
    <property type="entry name" value="Transposon Ty3-G Gag-Pol polyprotein"/>
    <property type="match status" value="1"/>
</dbReference>
<evidence type="ECO:0000313" key="8">
    <source>
        <dbReference type="Proteomes" id="UP000228380"/>
    </source>
</evidence>
<dbReference type="GO" id="GO:0015074">
    <property type="term" value="P:DNA integration"/>
    <property type="evidence" value="ECO:0007669"/>
    <property type="project" value="InterPro"/>
</dbReference>
<organism evidence="8 9">
    <name type="scientific">Phoenix dactylifera</name>
    <name type="common">Date palm</name>
    <dbReference type="NCBI Taxonomy" id="42345"/>
    <lineage>
        <taxon>Eukaryota</taxon>
        <taxon>Viridiplantae</taxon>
        <taxon>Streptophyta</taxon>
        <taxon>Embryophyta</taxon>
        <taxon>Tracheophyta</taxon>
        <taxon>Spermatophyta</taxon>
        <taxon>Magnoliopsida</taxon>
        <taxon>Liliopsida</taxon>
        <taxon>Arecaceae</taxon>
        <taxon>Coryphoideae</taxon>
        <taxon>Phoeniceae</taxon>
        <taxon>Phoenix</taxon>
    </lineage>
</organism>
<feature type="domain" description="CCHC-type" evidence="6">
    <location>
        <begin position="287"/>
        <end position="302"/>
    </location>
</feature>
<dbReference type="CDD" id="cd01647">
    <property type="entry name" value="RT_LTR"/>
    <property type="match status" value="1"/>
</dbReference>
<dbReference type="GO" id="GO:0008270">
    <property type="term" value="F:zinc ion binding"/>
    <property type="evidence" value="ECO:0007669"/>
    <property type="project" value="UniProtKB-KW"/>
</dbReference>
<dbReference type="InterPro" id="IPR021109">
    <property type="entry name" value="Peptidase_aspartic_dom_sf"/>
</dbReference>
<dbReference type="InterPro" id="IPR000477">
    <property type="entry name" value="RT_dom"/>
</dbReference>
<keyword evidence="3" id="KW-0238">DNA-binding</keyword>
<dbReference type="PANTHER" id="PTHR15503:SF45">
    <property type="entry name" value="RNA-DIRECTED DNA POLYMERASE HOMOLOG"/>
    <property type="match status" value="1"/>
</dbReference>
<evidence type="ECO:0000256" key="5">
    <source>
        <dbReference type="SAM" id="MobiDB-lite"/>
    </source>
</evidence>
<dbReference type="OrthoDB" id="1166508at2759"/>
<proteinExistence type="predicted"/>
<dbReference type="RefSeq" id="XP_038975659.1">
    <property type="nucleotide sequence ID" value="XM_039119731.1"/>
</dbReference>
<dbReference type="Pfam" id="PF00098">
    <property type="entry name" value="zf-CCHC"/>
    <property type="match status" value="1"/>
</dbReference>
<dbReference type="Gene3D" id="2.40.70.10">
    <property type="entry name" value="Acid Proteases"/>
    <property type="match status" value="1"/>
</dbReference>
<dbReference type="InterPro" id="IPR005162">
    <property type="entry name" value="Retrotrans_gag_dom"/>
</dbReference>
<dbReference type="Gene3D" id="3.30.420.10">
    <property type="entry name" value="Ribonuclease H-like superfamily/Ribonuclease H"/>
    <property type="match status" value="1"/>
</dbReference>
<evidence type="ECO:0000259" key="6">
    <source>
        <dbReference type="PROSITE" id="PS50158"/>
    </source>
</evidence>
<dbReference type="PROSITE" id="PS50994">
    <property type="entry name" value="INTEGRASE"/>
    <property type="match status" value="1"/>
</dbReference>
<evidence type="ECO:0000256" key="4">
    <source>
        <dbReference type="PROSITE-ProRule" id="PRU00047"/>
    </source>
</evidence>
<dbReference type="Pfam" id="PF17919">
    <property type="entry name" value="RT_RNaseH_2"/>
    <property type="match status" value="1"/>
</dbReference>
<dbReference type="CDD" id="cd00303">
    <property type="entry name" value="retropepsin_like"/>
    <property type="match status" value="1"/>
</dbReference>
<sequence>MDDDRRVPSASPHPGYLSDSPDTPRIAVGNADLAGVYQLMAQLLQQQQQMQLAAIQPANSYYERFRRLNPPVFNGGPDPIAAEIWIREMEKMFQALQFPEETKVRLAIPLLIGSAEFWWTTMEPAYPASRITWRDFTRLFYTEYFPDSVSQMKQDEFLTLMQSEQMSVLEYANKFNKLGRFCPQFMDNERSKASRFERGLRYRIRSRISSHLFTCYRDILDRALKVEADLMRPGIERNNLMKARPAGGQSSRPRGIKGFMIKKRQNRGCPSCGKHHSGPCLKKIGACFTCGQLGHIARDCPRRAPRLPTPEGQRLRNNLRAFVLTRQDASASDQVVTGTLPVNLIDASILFDSGSTHSFVSVSFSKQLHCTSEKIEPLHVATPLQETVIVDTKYKNCIIQLGGKELEANLLQLDMHDFDIILGIDWMSQYHAHIDCYHKKVVFQMPGESEFFFLNDDTPPQCNSTLHFISALQAAKALKKGCTAYLACVVDTQKEIKLEDIPVVREYPDVFPEKLPGLPPDREVEFTIDLTPGAGPISKAPYRMAPAELRELKTQLQELLDKKFIQPSVSPWGAPVLFVKKKDGSMRLCIDYRELNKITIKNKYPLPRIDDLFDQLQGAQVFSKIDLRSGYHQLKIKPDDVPKTFEPVNRVFKQNLDQFMIVFIDDILIYSRSREEHEIHLRMGLQTLQKKTLYAKLSKCEFWLSSVAFLGHVISENGVSVDPKKIEAVELKQRLVSAPILTLPSTNGEFTIYSDACKTGLGCVLMQNGKKELNMRQRRWLELLKDYDLSIKYHPGKANVVADALSRKLAVTLAALLTAQPQIQKDLDRLQVEVVAQTTRSLLATLRIQPTLIDRIKIAQQSDEILREAHQSRFSIHPGSTKMYRDLREHYWWKGMKREIAEYVARCMTCQLIIAEHQRPAGLLKPLEIPEWKWEHITMDFVTGLPRTVKRNDAVWVIVDRLTKSAHFLPFRVGTSLDRLAQIYIDEIVRLHGVPVSIVSDRDP</sequence>
<dbReference type="PROSITE" id="PS50158">
    <property type="entry name" value="ZF_CCHC"/>
    <property type="match status" value="1"/>
</dbReference>
<dbReference type="SUPFAM" id="SSF53098">
    <property type="entry name" value="Ribonuclease H-like"/>
    <property type="match status" value="1"/>
</dbReference>
<dbReference type="GO" id="GO:0004190">
    <property type="term" value="F:aspartic-type endopeptidase activity"/>
    <property type="evidence" value="ECO:0007669"/>
    <property type="project" value="UniProtKB-KW"/>
</dbReference>
<reference evidence="8" key="1">
    <citation type="journal article" date="2019" name="Nat. Commun.">
        <title>Genome-wide association mapping of date palm fruit traits.</title>
        <authorList>
            <person name="Hazzouri K.M."/>
            <person name="Gros-Balthazard M."/>
            <person name="Flowers J.M."/>
            <person name="Copetti D."/>
            <person name="Lemansour A."/>
            <person name="Lebrun M."/>
            <person name="Masmoudi K."/>
            <person name="Ferrand S."/>
            <person name="Dhar M.I."/>
            <person name="Fresquez Z.A."/>
            <person name="Rosas U."/>
            <person name="Zhang J."/>
            <person name="Talag J."/>
            <person name="Lee S."/>
            <person name="Kudrna D."/>
            <person name="Powell R.F."/>
            <person name="Leitch I.J."/>
            <person name="Krueger R.R."/>
            <person name="Wing R.A."/>
            <person name="Amiri K.M.A."/>
            <person name="Purugganan M.D."/>
        </authorList>
    </citation>
    <scope>NUCLEOTIDE SEQUENCE [LARGE SCALE GENOMIC DNA]</scope>
    <source>
        <strain evidence="8">cv. Khalas</strain>
    </source>
</reference>
<dbReference type="SUPFAM" id="SSF56672">
    <property type="entry name" value="DNA/RNA polymerases"/>
    <property type="match status" value="1"/>
</dbReference>
<dbReference type="KEGG" id="pda:120106585"/>
<dbReference type="Pfam" id="PF08284">
    <property type="entry name" value="RVP_2"/>
    <property type="match status" value="1"/>
</dbReference>
<protein>
    <submittedName>
        <fullName evidence="9">Uncharacterized protein LOC120106585</fullName>
    </submittedName>
</protein>
<dbReference type="InterPro" id="IPR012337">
    <property type="entry name" value="RNaseH-like_sf"/>
</dbReference>
<dbReference type="InterPro" id="IPR036397">
    <property type="entry name" value="RNaseH_sf"/>
</dbReference>
<accession>A0A8B8ZWB4</accession>
<feature type="region of interest" description="Disordered" evidence="5">
    <location>
        <begin position="1"/>
        <end position="24"/>
    </location>
</feature>
<dbReference type="InterPro" id="IPR036875">
    <property type="entry name" value="Znf_CCHC_sf"/>
</dbReference>
<dbReference type="InterPro" id="IPR041588">
    <property type="entry name" value="Integrase_H2C2"/>
</dbReference>
<reference evidence="9" key="2">
    <citation type="submission" date="2025-08" db="UniProtKB">
        <authorList>
            <consortium name="RefSeq"/>
        </authorList>
    </citation>
    <scope>IDENTIFICATION</scope>
    <source>
        <tissue evidence="9">Young leaves</tissue>
    </source>
</reference>
<dbReference type="Proteomes" id="UP000228380">
    <property type="component" value="Chromosome 1"/>
</dbReference>
<dbReference type="PANTHER" id="PTHR15503">
    <property type="entry name" value="LDOC1 RELATED"/>
    <property type="match status" value="1"/>
</dbReference>
<evidence type="ECO:0000313" key="9">
    <source>
        <dbReference type="RefSeq" id="XP_038975659.1"/>
    </source>
</evidence>
<gene>
    <name evidence="9" type="primary">LOC120106585</name>
</gene>
<keyword evidence="2" id="KW-0378">Hydrolase</keyword>
<evidence type="ECO:0000259" key="7">
    <source>
        <dbReference type="PROSITE" id="PS50994"/>
    </source>
</evidence>
<dbReference type="GO" id="GO:0003677">
    <property type="term" value="F:DNA binding"/>
    <property type="evidence" value="ECO:0007669"/>
    <property type="project" value="UniProtKB-KW"/>
</dbReference>
<dbReference type="Pfam" id="PF17921">
    <property type="entry name" value="Integrase_H2C2"/>
    <property type="match status" value="1"/>
</dbReference>
<dbReference type="GeneID" id="120106585"/>
<dbReference type="InterPro" id="IPR041577">
    <property type="entry name" value="RT_RNaseH_2"/>
</dbReference>
<dbReference type="InterPro" id="IPR001584">
    <property type="entry name" value="Integrase_cat-core"/>
</dbReference>
<dbReference type="SUPFAM" id="SSF50630">
    <property type="entry name" value="Acid proteases"/>
    <property type="match status" value="1"/>
</dbReference>
<dbReference type="SUPFAM" id="SSF57756">
    <property type="entry name" value="Retrovirus zinc finger-like domains"/>
    <property type="match status" value="1"/>
</dbReference>
<evidence type="ECO:0000256" key="3">
    <source>
        <dbReference type="ARBA" id="ARBA00023125"/>
    </source>
</evidence>
<keyword evidence="2" id="KW-0064">Aspartyl protease</keyword>
<dbReference type="InterPro" id="IPR043502">
    <property type="entry name" value="DNA/RNA_pol_sf"/>
</dbReference>
<keyword evidence="4" id="KW-0479">Metal-binding</keyword>
<dbReference type="InterPro" id="IPR043128">
    <property type="entry name" value="Rev_trsase/Diguanyl_cyclase"/>
</dbReference>
<name>A0A8B8ZWB4_PHODC</name>
<dbReference type="InterPro" id="IPR001878">
    <property type="entry name" value="Znf_CCHC"/>
</dbReference>
<dbReference type="Pfam" id="PF00078">
    <property type="entry name" value="RVT_1"/>
    <property type="match status" value="2"/>
</dbReference>
<dbReference type="SMART" id="SM00343">
    <property type="entry name" value="ZnF_C2HC"/>
    <property type="match status" value="1"/>
</dbReference>
<dbReference type="InterPro" id="IPR032567">
    <property type="entry name" value="RTL1-rel"/>
</dbReference>
<dbReference type="GO" id="GO:0006508">
    <property type="term" value="P:proteolysis"/>
    <property type="evidence" value="ECO:0007669"/>
    <property type="project" value="UniProtKB-KW"/>
</dbReference>
<evidence type="ECO:0000256" key="1">
    <source>
        <dbReference type="ARBA" id="ARBA00022670"/>
    </source>
</evidence>
<keyword evidence="4" id="KW-0862">Zinc</keyword>
<keyword evidence="4" id="KW-0863">Zinc-finger</keyword>
<dbReference type="AlphaFoldDB" id="A0A8B8ZWB4"/>
<feature type="domain" description="Integrase catalytic" evidence="7">
    <location>
        <begin position="926"/>
        <end position="1004"/>
    </location>
</feature>
<keyword evidence="1" id="KW-0645">Protease</keyword>
<dbReference type="Gene3D" id="4.10.60.10">
    <property type="entry name" value="Zinc finger, CCHC-type"/>
    <property type="match status" value="1"/>
</dbReference>
<evidence type="ECO:0000256" key="2">
    <source>
        <dbReference type="ARBA" id="ARBA00022750"/>
    </source>
</evidence>
<dbReference type="Gene3D" id="3.30.70.270">
    <property type="match status" value="1"/>
</dbReference>
<dbReference type="Pfam" id="PF03732">
    <property type="entry name" value="Retrotrans_gag"/>
    <property type="match status" value="1"/>
</dbReference>
<dbReference type="Gene3D" id="1.10.340.70">
    <property type="match status" value="1"/>
</dbReference>
<keyword evidence="8" id="KW-1185">Reference proteome</keyword>